<sequence>MADRQTQVMKTVARVVRRRPALRWAATSTAAAVRSQPILVDALSRLAALEGEERILPLATQDEAAAERARRFPQDPEPSRWPVVGVEVHHLGTDEEAALAAVARQQVEHPFFRPVFLASEAAVGAARATGCPFDLVPAHAATPEVLGRRVADLVTGFGARWVFRAGPAGLAPEHLQALEVLAARRREARRRRDAAGR</sequence>
<protein>
    <submittedName>
        <fullName evidence="1">Uncharacterized protein</fullName>
    </submittedName>
</protein>
<reference evidence="1 2" key="1">
    <citation type="journal article" date="2009" name="Stand. Genomic Sci.">
        <title>Complete genome sequence of Kytococcus sedentarius type strain (541).</title>
        <authorList>
            <person name="Sims D."/>
            <person name="Brettin T."/>
            <person name="Detter J.C."/>
            <person name="Han C."/>
            <person name="Lapidus A."/>
            <person name="Copeland A."/>
            <person name="Glavina Del Rio T."/>
            <person name="Nolan M."/>
            <person name="Chen F."/>
            <person name="Lucas S."/>
            <person name="Tice H."/>
            <person name="Cheng J.F."/>
            <person name="Bruce D."/>
            <person name="Goodwin L."/>
            <person name="Pitluck S."/>
            <person name="Ovchinnikova G."/>
            <person name="Pati A."/>
            <person name="Ivanova N."/>
            <person name="Mavrommatis K."/>
            <person name="Chen A."/>
            <person name="Palaniappan K."/>
            <person name="D'haeseleer P."/>
            <person name="Chain P."/>
            <person name="Bristow J."/>
            <person name="Eisen J.A."/>
            <person name="Markowitz V."/>
            <person name="Hugenholtz P."/>
            <person name="Schneider S."/>
            <person name="Goker M."/>
            <person name="Pukall R."/>
            <person name="Kyrpides N.C."/>
            <person name="Klenk H.P."/>
        </authorList>
    </citation>
    <scope>NUCLEOTIDE SEQUENCE [LARGE SCALE GENOMIC DNA]</scope>
    <source>
        <strain evidence="2">ATCC 14392 / DSM 20547 / JCM 11482 / CCUG 33030 / NBRC 15357 / NCTC 11040 / CCM 314 / 541</strain>
    </source>
</reference>
<dbReference type="EMBL" id="CP001686">
    <property type="protein sequence ID" value="ACV07625.1"/>
    <property type="molecule type" value="Genomic_DNA"/>
</dbReference>
<dbReference type="STRING" id="478801.Ksed_26750"/>
<evidence type="ECO:0000313" key="2">
    <source>
        <dbReference type="Proteomes" id="UP000006666"/>
    </source>
</evidence>
<organism evidence="1 2">
    <name type="scientific">Kytococcus sedentarius (strain ATCC 14392 / DSM 20547 / JCM 11482 / CCUG 33030 / NBRC 15357 / NCTC 11040 / CCM 314 / 541)</name>
    <name type="common">Micrococcus sedentarius</name>
    <dbReference type="NCBI Taxonomy" id="478801"/>
    <lineage>
        <taxon>Bacteria</taxon>
        <taxon>Bacillati</taxon>
        <taxon>Actinomycetota</taxon>
        <taxon>Actinomycetes</taxon>
        <taxon>Micrococcales</taxon>
        <taxon>Kytococcaceae</taxon>
        <taxon>Kytococcus</taxon>
    </lineage>
</organism>
<evidence type="ECO:0000313" key="1">
    <source>
        <dbReference type="EMBL" id="ACV07625.1"/>
    </source>
</evidence>
<dbReference type="HOGENOM" id="CLU_1382561_0_0_11"/>
<name>C7NGV3_KYTSD</name>
<proteinExistence type="predicted"/>
<dbReference type="AlphaFoldDB" id="C7NGV3"/>
<gene>
    <name evidence="1" type="ordered locus">Ksed_26750</name>
</gene>
<accession>C7NGV3</accession>
<keyword evidence="2" id="KW-1185">Reference proteome</keyword>
<dbReference type="KEGG" id="kse:Ksed_26750"/>
<dbReference type="Proteomes" id="UP000006666">
    <property type="component" value="Chromosome"/>
</dbReference>